<dbReference type="PANTHER" id="PTHR32170:SF3">
    <property type="entry name" value="PROTEASOME ACTIVATOR COMPLEX SUBUNIT 4"/>
    <property type="match status" value="1"/>
</dbReference>
<dbReference type="InterPro" id="IPR016024">
    <property type="entry name" value="ARM-type_fold"/>
</dbReference>
<gene>
    <name evidence="3" type="ORF">ANANG_G00302950</name>
</gene>
<dbReference type="Proteomes" id="UP001044222">
    <property type="component" value="Chromosome 18"/>
</dbReference>
<dbReference type="AlphaFoldDB" id="A0A9D3LIC6"/>
<feature type="coiled-coil region" evidence="1">
    <location>
        <begin position="178"/>
        <end position="205"/>
    </location>
</feature>
<accession>A0A9D3LIC6</accession>
<dbReference type="GO" id="GO:0016504">
    <property type="term" value="F:peptidase activator activity"/>
    <property type="evidence" value="ECO:0007669"/>
    <property type="project" value="InterPro"/>
</dbReference>
<evidence type="ECO:0000313" key="4">
    <source>
        <dbReference type="Proteomes" id="UP001044222"/>
    </source>
</evidence>
<dbReference type="PANTHER" id="PTHR32170">
    <property type="entry name" value="PROTEASOME ACTIVATOR COMPLEX SUBUNIT 4"/>
    <property type="match status" value="1"/>
</dbReference>
<dbReference type="EMBL" id="JAFIRN010000018">
    <property type="protein sequence ID" value="KAG5831362.1"/>
    <property type="molecule type" value="Genomic_DNA"/>
</dbReference>
<keyword evidence="1" id="KW-0175">Coiled coil</keyword>
<evidence type="ECO:0000256" key="1">
    <source>
        <dbReference type="SAM" id="Coils"/>
    </source>
</evidence>
<dbReference type="InterPro" id="IPR035309">
    <property type="entry name" value="PSME4"/>
</dbReference>
<dbReference type="SUPFAM" id="SSF48371">
    <property type="entry name" value="ARM repeat"/>
    <property type="match status" value="1"/>
</dbReference>
<dbReference type="GO" id="GO:0005829">
    <property type="term" value="C:cytosol"/>
    <property type="evidence" value="ECO:0007669"/>
    <property type="project" value="TreeGrafter"/>
</dbReference>
<reference evidence="3" key="1">
    <citation type="submission" date="2021-01" db="EMBL/GenBank/DDBJ databases">
        <title>A chromosome-scale assembly of European eel, Anguilla anguilla.</title>
        <authorList>
            <person name="Henkel C."/>
            <person name="Jong-Raadsen S.A."/>
            <person name="Dufour S."/>
            <person name="Weltzien F.-A."/>
            <person name="Palstra A.P."/>
            <person name="Pelster B."/>
            <person name="Spaink H.P."/>
            <person name="Van Den Thillart G.E."/>
            <person name="Jansen H."/>
            <person name="Zahm M."/>
            <person name="Klopp C."/>
            <person name="Cedric C."/>
            <person name="Louis A."/>
            <person name="Berthelot C."/>
            <person name="Parey E."/>
            <person name="Roest Crollius H."/>
            <person name="Montfort J."/>
            <person name="Robinson-Rechavi M."/>
            <person name="Bucao C."/>
            <person name="Bouchez O."/>
            <person name="Gislard M."/>
            <person name="Lluch J."/>
            <person name="Milhes M."/>
            <person name="Lampietro C."/>
            <person name="Lopez Roques C."/>
            <person name="Donnadieu C."/>
            <person name="Braasch I."/>
            <person name="Desvignes T."/>
            <person name="Postlethwait J."/>
            <person name="Bobe J."/>
            <person name="Guiguen Y."/>
            <person name="Dirks R."/>
        </authorList>
    </citation>
    <scope>NUCLEOTIDE SEQUENCE</scope>
    <source>
        <strain evidence="3">Tag_6206</strain>
        <tissue evidence="3">Liver</tissue>
    </source>
</reference>
<organism evidence="3 4">
    <name type="scientific">Anguilla anguilla</name>
    <name type="common">European freshwater eel</name>
    <name type="synonym">Muraena anguilla</name>
    <dbReference type="NCBI Taxonomy" id="7936"/>
    <lineage>
        <taxon>Eukaryota</taxon>
        <taxon>Metazoa</taxon>
        <taxon>Chordata</taxon>
        <taxon>Craniata</taxon>
        <taxon>Vertebrata</taxon>
        <taxon>Euteleostomi</taxon>
        <taxon>Actinopterygii</taxon>
        <taxon>Neopterygii</taxon>
        <taxon>Teleostei</taxon>
        <taxon>Anguilliformes</taxon>
        <taxon>Anguillidae</taxon>
        <taxon>Anguilla</taxon>
    </lineage>
</organism>
<name>A0A9D3LIC6_ANGAN</name>
<evidence type="ECO:0000313" key="3">
    <source>
        <dbReference type="EMBL" id="KAG5831362.1"/>
    </source>
</evidence>
<comment type="caution">
    <text evidence="3">The sequence shown here is derived from an EMBL/GenBank/DDBJ whole genome shotgun (WGS) entry which is preliminary data.</text>
</comment>
<dbReference type="GO" id="GO:0070628">
    <property type="term" value="F:proteasome binding"/>
    <property type="evidence" value="ECO:0007669"/>
    <property type="project" value="InterPro"/>
</dbReference>
<protein>
    <recommendedName>
        <fullName evidence="2">Proteasome activator complex subunit 4-like HEAT repeat-like domain-containing protein</fullName>
    </recommendedName>
</protein>
<evidence type="ECO:0000259" key="2">
    <source>
        <dbReference type="Pfam" id="PF23096"/>
    </source>
</evidence>
<dbReference type="GO" id="GO:0010499">
    <property type="term" value="P:proteasomal ubiquitin-independent protein catabolic process"/>
    <property type="evidence" value="ECO:0007669"/>
    <property type="project" value="TreeGrafter"/>
</dbReference>
<dbReference type="InterPro" id="IPR055455">
    <property type="entry name" value="HEAT_PSME4"/>
</dbReference>
<proteinExistence type="predicted"/>
<dbReference type="GO" id="GO:0005634">
    <property type="term" value="C:nucleus"/>
    <property type="evidence" value="ECO:0007669"/>
    <property type="project" value="TreeGrafter"/>
</dbReference>
<dbReference type="Pfam" id="PF23096">
    <property type="entry name" value="HEAT_PSME4"/>
    <property type="match status" value="1"/>
</dbReference>
<sequence length="455" mass="52048">MLQHELRKLTVEGCEYRKVHQDLLSDLLRLSTSTYSQVRSKAQSVLFTALGTYNFCCRDIIPHVLGVLEPTRTDITQQQFKGALYCLLGNHSGVCLANLHDWDCIVQTWPAIVRSGLSSAMSLEKPSIVRLFDDLADKVHRQYETIGLDFTIPESSLVIAALLTKSGGPSHNLPFPSDKELEEGAQRLQERNQESIQKYEKLVTELLGRLHDRNLPWKFEHIAIGFLSLLLRDDHPLPSAAVHFFVKSLNHDSLIVRKVAISSVAGILKQLKRPHKKIPISPSDITGVSEPDGLVAGDRPDNRWLQYDSGSLPHSQQAWESCRFVDKTHWGYYSWPRKLMLYAPPEEQPKLGMSREEMTEREQIVYDHFSDPVFVKQLVEFLSLEDRKGKDKFSPRRFCLFKGLFRNFDDAFLPVLRPHMERLVGDSHESTQRCIAEIIAGLIRGSKHWSYTHAR</sequence>
<dbReference type="GO" id="GO:1990111">
    <property type="term" value="C:spermatoproteasome complex"/>
    <property type="evidence" value="ECO:0007669"/>
    <property type="project" value="TreeGrafter"/>
</dbReference>
<feature type="domain" description="Proteasome activator complex subunit 4-like HEAT repeat-like" evidence="2">
    <location>
        <begin position="241"/>
        <end position="453"/>
    </location>
</feature>
<keyword evidence="4" id="KW-1185">Reference proteome</keyword>